<dbReference type="Gene3D" id="3.40.50.2300">
    <property type="match status" value="2"/>
</dbReference>
<comment type="caution">
    <text evidence="5">The sequence shown here is derived from an EMBL/GenBank/DDBJ whole genome shotgun (WGS) entry which is preliminary data.</text>
</comment>
<dbReference type="InterPro" id="IPR010982">
    <property type="entry name" value="Lambda_DNA-bd_dom_sf"/>
</dbReference>
<keyword evidence="6" id="KW-1185">Reference proteome</keyword>
<dbReference type="PANTHER" id="PTHR30146">
    <property type="entry name" value="LACI-RELATED TRANSCRIPTIONAL REPRESSOR"/>
    <property type="match status" value="1"/>
</dbReference>
<dbReference type="GO" id="GO:0003700">
    <property type="term" value="F:DNA-binding transcription factor activity"/>
    <property type="evidence" value="ECO:0007669"/>
    <property type="project" value="TreeGrafter"/>
</dbReference>
<dbReference type="InterPro" id="IPR000843">
    <property type="entry name" value="HTH_LacI"/>
</dbReference>
<keyword evidence="1" id="KW-0805">Transcription regulation</keyword>
<keyword evidence="2 5" id="KW-0238">DNA-binding</keyword>
<dbReference type="CDD" id="cd01392">
    <property type="entry name" value="HTH_LacI"/>
    <property type="match status" value="1"/>
</dbReference>
<evidence type="ECO:0000256" key="3">
    <source>
        <dbReference type="ARBA" id="ARBA00023163"/>
    </source>
</evidence>
<dbReference type="AlphaFoldDB" id="A0A839QQW1"/>
<dbReference type="PROSITE" id="PS50932">
    <property type="entry name" value="HTH_LACI_2"/>
    <property type="match status" value="1"/>
</dbReference>
<gene>
    <name evidence="5" type="ORF">FHX50_000952</name>
</gene>
<dbReference type="PANTHER" id="PTHR30146:SF153">
    <property type="entry name" value="LACTOSE OPERON REPRESSOR"/>
    <property type="match status" value="1"/>
</dbReference>
<evidence type="ECO:0000256" key="2">
    <source>
        <dbReference type="ARBA" id="ARBA00023125"/>
    </source>
</evidence>
<protein>
    <submittedName>
        <fullName evidence="5">DNA-binding LacI/PurR family transcriptional regulator</fullName>
    </submittedName>
</protein>
<dbReference type="Pfam" id="PF00356">
    <property type="entry name" value="LacI"/>
    <property type="match status" value="1"/>
</dbReference>
<sequence length="331" mass="35179">MKARLIDIAAQAHVSEATVSRVLAGKPGVNSATREKVLQIARELGRYSDAALQDSRPLIGVVLPVLDNPIFPMFADAVEQEAARADADVLIGAGARSPEDEERIFDRLVRAGSRGIIVVSGLHADSAHSHDHYRAAMERGVAFSLVNGELPDLQAAFITADDEFAISLALTHLRELGHERIGLAVGDEHTWPVRRKTAAFSAQTADCSGRSPISYTDFSYAGGYQSASELLDKDCTAIICGSDVMAVGAVAAAADRGLSVPRDLSVVGYDDIPTARTHSPAITTIRQPVALMARTALRHVLASEGRTRRAPSSAFAARPELVVRASTAAPR</sequence>
<dbReference type="SMART" id="SM00354">
    <property type="entry name" value="HTH_LACI"/>
    <property type="match status" value="1"/>
</dbReference>
<dbReference type="InterPro" id="IPR028082">
    <property type="entry name" value="Peripla_BP_I"/>
</dbReference>
<evidence type="ECO:0000259" key="4">
    <source>
        <dbReference type="PROSITE" id="PS50932"/>
    </source>
</evidence>
<dbReference type="Proteomes" id="UP000568050">
    <property type="component" value="Unassembled WGS sequence"/>
</dbReference>
<evidence type="ECO:0000313" key="5">
    <source>
        <dbReference type="EMBL" id="MBB3022704.1"/>
    </source>
</evidence>
<dbReference type="RefSeq" id="WP_183374959.1">
    <property type="nucleotide sequence ID" value="NZ_CBCSFZ010000004.1"/>
</dbReference>
<dbReference type="EMBL" id="JACHWP010000001">
    <property type="protein sequence ID" value="MBB3022704.1"/>
    <property type="molecule type" value="Genomic_DNA"/>
</dbReference>
<proteinExistence type="predicted"/>
<dbReference type="SUPFAM" id="SSF53822">
    <property type="entry name" value="Periplasmic binding protein-like I"/>
    <property type="match status" value="1"/>
</dbReference>
<dbReference type="PROSITE" id="PS00356">
    <property type="entry name" value="HTH_LACI_1"/>
    <property type="match status" value="1"/>
</dbReference>
<dbReference type="GO" id="GO:0000976">
    <property type="term" value="F:transcription cis-regulatory region binding"/>
    <property type="evidence" value="ECO:0007669"/>
    <property type="project" value="TreeGrafter"/>
</dbReference>
<name>A0A839QQW1_9MICO</name>
<reference evidence="5 6" key="1">
    <citation type="submission" date="2020-08" db="EMBL/GenBank/DDBJ databases">
        <title>Sequencing the genomes of 1000 actinobacteria strains.</title>
        <authorList>
            <person name="Klenk H.-P."/>
        </authorList>
    </citation>
    <scope>NUCLEOTIDE SEQUENCE [LARGE SCALE GENOMIC DNA]</scope>
    <source>
        <strain evidence="5 6">DSM 23040</strain>
    </source>
</reference>
<evidence type="ECO:0000313" key="6">
    <source>
        <dbReference type="Proteomes" id="UP000568050"/>
    </source>
</evidence>
<keyword evidence="3" id="KW-0804">Transcription</keyword>
<evidence type="ECO:0000256" key="1">
    <source>
        <dbReference type="ARBA" id="ARBA00023015"/>
    </source>
</evidence>
<accession>A0A839QQW1</accession>
<dbReference type="InterPro" id="IPR046335">
    <property type="entry name" value="LacI/GalR-like_sensor"/>
</dbReference>
<dbReference type="SUPFAM" id="SSF47413">
    <property type="entry name" value="lambda repressor-like DNA-binding domains"/>
    <property type="match status" value="1"/>
</dbReference>
<dbReference type="Gene3D" id="1.10.260.40">
    <property type="entry name" value="lambda repressor-like DNA-binding domains"/>
    <property type="match status" value="1"/>
</dbReference>
<dbReference type="Pfam" id="PF13377">
    <property type="entry name" value="Peripla_BP_3"/>
    <property type="match status" value="1"/>
</dbReference>
<organism evidence="5 6">
    <name type="scientific">Helcobacillus massiliensis</name>
    <dbReference type="NCBI Taxonomy" id="521392"/>
    <lineage>
        <taxon>Bacteria</taxon>
        <taxon>Bacillati</taxon>
        <taxon>Actinomycetota</taxon>
        <taxon>Actinomycetes</taxon>
        <taxon>Micrococcales</taxon>
        <taxon>Dermabacteraceae</taxon>
        <taxon>Helcobacillus</taxon>
    </lineage>
</organism>
<feature type="domain" description="HTH lacI-type" evidence="4">
    <location>
        <begin position="3"/>
        <end position="57"/>
    </location>
</feature>